<sequence length="61" mass="6819">MSKEMTMELSLKMEENSSQIKMVNSESIPITGVTKGVELRLGEWTGKAAIKVIPLNDYDFV</sequence>
<feature type="non-terminal residue" evidence="1">
    <location>
        <position position="61"/>
    </location>
</feature>
<name>A0A7J8NJI8_9ROSI</name>
<dbReference type="AlphaFoldDB" id="A0A7J8NJI8"/>
<accession>A0A7J8NJI8</accession>
<dbReference type="EMBL" id="JABEZX010352833">
    <property type="protein sequence ID" value="MBA0577013.1"/>
    <property type="molecule type" value="Genomic_DNA"/>
</dbReference>
<proteinExistence type="predicted"/>
<comment type="caution">
    <text evidence="1">The sequence shown here is derived from an EMBL/GenBank/DDBJ whole genome shotgun (WGS) entry which is preliminary data.</text>
</comment>
<reference evidence="1 2" key="1">
    <citation type="journal article" date="2019" name="Genome Biol. Evol.">
        <title>Insights into the evolution of the New World diploid cottons (Gossypium, subgenus Houzingenia) based on genome sequencing.</title>
        <authorList>
            <person name="Grover C.E."/>
            <person name="Arick M.A. 2nd"/>
            <person name="Thrash A."/>
            <person name="Conover J.L."/>
            <person name="Sanders W.S."/>
            <person name="Peterson D.G."/>
            <person name="Frelichowski J.E."/>
            <person name="Scheffler J.A."/>
            <person name="Scheffler B.E."/>
            <person name="Wendel J.F."/>
        </authorList>
    </citation>
    <scope>NUCLEOTIDE SEQUENCE [LARGE SCALE GENOMIC DNA]</scope>
    <source>
        <strain evidence="1">157</strain>
        <tissue evidence="1">Leaf</tissue>
    </source>
</reference>
<evidence type="ECO:0000313" key="2">
    <source>
        <dbReference type="Proteomes" id="UP000593572"/>
    </source>
</evidence>
<organism evidence="1 2">
    <name type="scientific">Gossypium lobatum</name>
    <dbReference type="NCBI Taxonomy" id="34289"/>
    <lineage>
        <taxon>Eukaryota</taxon>
        <taxon>Viridiplantae</taxon>
        <taxon>Streptophyta</taxon>
        <taxon>Embryophyta</taxon>
        <taxon>Tracheophyta</taxon>
        <taxon>Spermatophyta</taxon>
        <taxon>Magnoliopsida</taxon>
        <taxon>eudicotyledons</taxon>
        <taxon>Gunneridae</taxon>
        <taxon>Pentapetalae</taxon>
        <taxon>rosids</taxon>
        <taxon>malvids</taxon>
        <taxon>Malvales</taxon>
        <taxon>Malvaceae</taxon>
        <taxon>Malvoideae</taxon>
        <taxon>Gossypium</taxon>
    </lineage>
</organism>
<protein>
    <submittedName>
        <fullName evidence="1">Uncharacterized protein</fullName>
    </submittedName>
</protein>
<gene>
    <name evidence="1" type="ORF">Golob_025356</name>
</gene>
<evidence type="ECO:0000313" key="1">
    <source>
        <dbReference type="EMBL" id="MBA0577013.1"/>
    </source>
</evidence>
<keyword evidence="2" id="KW-1185">Reference proteome</keyword>
<dbReference type="Proteomes" id="UP000593572">
    <property type="component" value="Unassembled WGS sequence"/>
</dbReference>